<accession>A0A835D374</accession>
<feature type="domain" description="C2H2-type" evidence="2">
    <location>
        <begin position="162"/>
        <end position="186"/>
    </location>
</feature>
<dbReference type="InterPro" id="IPR003604">
    <property type="entry name" value="Matrin/U1-like-C_Znf_C2H2"/>
</dbReference>
<proteinExistence type="predicted"/>
<dbReference type="InterPro" id="IPR013087">
    <property type="entry name" value="Znf_C2H2_type"/>
</dbReference>
<dbReference type="EMBL" id="JABCRI010000023">
    <property type="protein sequence ID" value="KAF8378748.1"/>
    <property type="molecule type" value="Genomic_DNA"/>
</dbReference>
<dbReference type="GO" id="GO:0008270">
    <property type="term" value="F:zinc ion binding"/>
    <property type="evidence" value="ECO:0007669"/>
    <property type="project" value="InterPro"/>
</dbReference>
<comment type="caution">
    <text evidence="4">The sequence shown here is derived from an EMBL/GenBank/DDBJ whole genome shotgun (WGS) entry which is preliminary data.</text>
</comment>
<dbReference type="InterPro" id="IPR036236">
    <property type="entry name" value="Znf_C2H2_sf"/>
</dbReference>
<feature type="domain" description="U1-type" evidence="3">
    <location>
        <begin position="113"/>
        <end position="147"/>
    </location>
</feature>
<dbReference type="OMA" id="STPFLCE"/>
<dbReference type="PANTHER" id="PTHR47487">
    <property type="entry name" value="OS06G0651300 PROTEIN-RELATED"/>
    <property type="match status" value="1"/>
</dbReference>
<feature type="domain" description="C2H2-type" evidence="2">
    <location>
        <begin position="116"/>
        <end position="140"/>
    </location>
</feature>
<dbReference type="SMART" id="SM00451">
    <property type="entry name" value="ZnF_U1"/>
    <property type="match status" value="2"/>
</dbReference>
<gene>
    <name evidence="4" type="ORF">HHK36_030097</name>
</gene>
<dbReference type="SMART" id="SM00355">
    <property type="entry name" value="ZnF_C2H2"/>
    <property type="match status" value="2"/>
</dbReference>
<dbReference type="Gene3D" id="3.30.160.60">
    <property type="entry name" value="Classic Zinc Finger"/>
    <property type="match status" value="2"/>
</dbReference>
<dbReference type="AlphaFoldDB" id="A0A835D374"/>
<organism evidence="4 5">
    <name type="scientific">Tetracentron sinense</name>
    <name type="common">Spur-leaf</name>
    <dbReference type="NCBI Taxonomy" id="13715"/>
    <lineage>
        <taxon>Eukaryota</taxon>
        <taxon>Viridiplantae</taxon>
        <taxon>Streptophyta</taxon>
        <taxon>Embryophyta</taxon>
        <taxon>Tracheophyta</taxon>
        <taxon>Spermatophyta</taxon>
        <taxon>Magnoliopsida</taxon>
        <taxon>Trochodendrales</taxon>
        <taxon>Trochodendraceae</taxon>
        <taxon>Tetracentron</taxon>
    </lineage>
</organism>
<evidence type="ECO:0000259" key="2">
    <source>
        <dbReference type="SMART" id="SM00355"/>
    </source>
</evidence>
<reference evidence="4 5" key="1">
    <citation type="submission" date="2020-04" db="EMBL/GenBank/DDBJ databases">
        <title>Plant Genome Project.</title>
        <authorList>
            <person name="Zhang R.-G."/>
        </authorList>
    </citation>
    <scope>NUCLEOTIDE SEQUENCE [LARGE SCALE GENOMIC DNA]</scope>
    <source>
        <strain evidence="4">YNK0</strain>
        <tissue evidence="4">Leaf</tissue>
    </source>
</reference>
<evidence type="ECO:0000259" key="3">
    <source>
        <dbReference type="SMART" id="SM00451"/>
    </source>
</evidence>
<feature type="domain" description="U1-type" evidence="3">
    <location>
        <begin position="159"/>
        <end position="193"/>
    </location>
</feature>
<evidence type="ECO:0008006" key="6">
    <source>
        <dbReference type="Google" id="ProtNLM"/>
    </source>
</evidence>
<dbReference type="GO" id="GO:0003676">
    <property type="term" value="F:nucleic acid binding"/>
    <property type="evidence" value="ECO:0007669"/>
    <property type="project" value="InterPro"/>
</dbReference>
<dbReference type="OrthoDB" id="434647at2759"/>
<keyword evidence="5" id="KW-1185">Reference proteome</keyword>
<evidence type="ECO:0000313" key="4">
    <source>
        <dbReference type="EMBL" id="KAF8378748.1"/>
    </source>
</evidence>
<sequence>MASVDFRMDNADASGDMSSLTTEQGCDMIESFQSPIMPVELAIKRELAYRRKIETLRLQQQTGSKKAPVPFQGPSPSPSLLGIKRKAPIGNPQYFPASQPRPSSSSQPLRNPSSNLFCKVCRVTCSSSPNLKQHREGQKHKAKLKELEEIRKNSRDRISKPQWCELCSIPCTDEISLEQHLSGKKHALRIQAIEDAKRVGEENVQAAKVKWEEVEWEMVP</sequence>
<dbReference type="PANTHER" id="PTHR47487:SF12">
    <property type="entry name" value="GLUTENIN, HIGH MOLECULAR WEIGHT SUBUNIT DX5-LIKE"/>
    <property type="match status" value="1"/>
</dbReference>
<feature type="region of interest" description="Disordered" evidence="1">
    <location>
        <begin position="59"/>
        <end position="111"/>
    </location>
</feature>
<dbReference type="Pfam" id="PF12874">
    <property type="entry name" value="zf-met"/>
    <property type="match status" value="2"/>
</dbReference>
<evidence type="ECO:0000313" key="5">
    <source>
        <dbReference type="Proteomes" id="UP000655225"/>
    </source>
</evidence>
<name>A0A835D374_TETSI</name>
<protein>
    <recommendedName>
        <fullName evidence="6">C2H2-type domain-containing protein</fullName>
    </recommendedName>
</protein>
<dbReference type="Proteomes" id="UP000655225">
    <property type="component" value="Unassembled WGS sequence"/>
</dbReference>
<dbReference type="SUPFAM" id="SSF57667">
    <property type="entry name" value="beta-beta-alpha zinc fingers"/>
    <property type="match status" value="2"/>
</dbReference>
<evidence type="ECO:0000256" key="1">
    <source>
        <dbReference type="SAM" id="MobiDB-lite"/>
    </source>
</evidence>
<feature type="compositionally biased region" description="Low complexity" evidence="1">
    <location>
        <begin position="98"/>
        <end position="111"/>
    </location>
</feature>